<reference evidence="9 10" key="1">
    <citation type="submission" date="2018-10" db="EMBL/GenBank/DDBJ databases">
        <title>Genomic Encyclopedia of Archaeal and Bacterial Type Strains, Phase II (KMG-II): from individual species to whole genera.</title>
        <authorList>
            <person name="Goeker M."/>
        </authorList>
    </citation>
    <scope>NUCLEOTIDE SEQUENCE [LARGE SCALE GENOMIC DNA]</scope>
    <source>
        <strain evidence="9 10">DSM 14954</strain>
    </source>
</reference>
<keyword evidence="6" id="KW-0119">Carbohydrate metabolism</keyword>
<dbReference type="AlphaFoldDB" id="A0A660KWI1"/>
<evidence type="ECO:0000313" key="9">
    <source>
        <dbReference type="EMBL" id="RKQ84812.1"/>
    </source>
</evidence>
<dbReference type="GO" id="GO:0005576">
    <property type="term" value="C:extracellular region"/>
    <property type="evidence" value="ECO:0007669"/>
    <property type="project" value="UniProtKB-SubCell"/>
</dbReference>
<gene>
    <name evidence="9" type="ORF">C8N24_6442</name>
</gene>
<keyword evidence="5" id="KW-0378">Hydrolase</keyword>
<feature type="chain" id="PRO_5024894232" evidence="8">
    <location>
        <begin position="21"/>
        <end position="305"/>
    </location>
</feature>
<dbReference type="SUPFAM" id="SSF53474">
    <property type="entry name" value="alpha/beta-Hydrolases"/>
    <property type="match status" value="1"/>
</dbReference>
<evidence type="ECO:0000256" key="3">
    <source>
        <dbReference type="ARBA" id="ARBA00022651"/>
    </source>
</evidence>
<dbReference type="EMBL" id="RBIL01000003">
    <property type="protein sequence ID" value="RKQ84812.1"/>
    <property type="molecule type" value="Genomic_DNA"/>
</dbReference>
<keyword evidence="10" id="KW-1185">Reference proteome</keyword>
<dbReference type="PANTHER" id="PTHR38050">
    <property type="match status" value="1"/>
</dbReference>
<dbReference type="GO" id="GO:0045493">
    <property type="term" value="P:xylan catabolic process"/>
    <property type="evidence" value="ECO:0007669"/>
    <property type="project" value="UniProtKB-KW"/>
</dbReference>
<comment type="caution">
    <text evidence="9">The sequence shown here is derived from an EMBL/GenBank/DDBJ whole genome shotgun (WGS) entry which is preliminary data.</text>
</comment>
<dbReference type="PROSITE" id="PS51257">
    <property type="entry name" value="PROKAR_LIPOPROTEIN"/>
    <property type="match status" value="1"/>
</dbReference>
<dbReference type="GO" id="GO:0030600">
    <property type="term" value="F:feruloyl esterase activity"/>
    <property type="evidence" value="ECO:0007669"/>
    <property type="project" value="InterPro"/>
</dbReference>
<keyword evidence="3" id="KW-0858">Xylan degradation</keyword>
<dbReference type="RefSeq" id="WP_147448102.1">
    <property type="nucleotide sequence ID" value="NZ_RBIL01000003.1"/>
</dbReference>
<dbReference type="PANTHER" id="PTHR38050:SF2">
    <property type="entry name" value="FERULOYL ESTERASE C-RELATED"/>
    <property type="match status" value="1"/>
</dbReference>
<dbReference type="InterPro" id="IPR029058">
    <property type="entry name" value="AB_hydrolase_fold"/>
</dbReference>
<evidence type="ECO:0000256" key="4">
    <source>
        <dbReference type="ARBA" id="ARBA00022729"/>
    </source>
</evidence>
<keyword evidence="7" id="KW-0624">Polysaccharide degradation</keyword>
<name>A0A660KWI1_9ACTN</name>
<accession>A0A660KWI1</accession>
<dbReference type="OrthoDB" id="9767239at2"/>
<dbReference type="Gene3D" id="3.40.50.1820">
    <property type="entry name" value="alpha/beta hydrolase"/>
    <property type="match status" value="1"/>
</dbReference>
<dbReference type="Proteomes" id="UP000278962">
    <property type="component" value="Unassembled WGS sequence"/>
</dbReference>
<evidence type="ECO:0000256" key="6">
    <source>
        <dbReference type="ARBA" id="ARBA00023277"/>
    </source>
</evidence>
<organism evidence="9 10">
    <name type="scientific">Solirubrobacter pauli</name>
    <dbReference type="NCBI Taxonomy" id="166793"/>
    <lineage>
        <taxon>Bacteria</taxon>
        <taxon>Bacillati</taxon>
        <taxon>Actinomycetota</taxon>
        <taxon>Thermoleophilia</taxon>
        <taxon>Solirubrobacterales</taxon>
        <taxon>Solirubrobacteraceae</taxon>
        <taxon>Solirubrobacter</taxon>
    </lineage>
</organism>
<comment type="subcellular location">
    <subcellularLocation>
        <location evidence="1">Secreted</location>
    </subcellularLocation>
</comment>
<keyword evidence="2" id="KW-0964">Secreted</keyword>
<dbReference type="InterPro" id="IPR043595">
    <property type="entry name" value="FaeB/C/D"/>
</dbReference>
<keyword evidence="4 8" id="KW-0732">Signal</keyword>
<protein>
    <submittedName>
        <fullName evidence="9">Polyhydroxybutyrate depolymerase</fullName>
    </submittedName>
</protein>
<evidence type="ECO:0000313" key="10">
    <source>
        <dbReference type="Proteomes" id="UP000278962"/>
    </source>
</evidence>
<evidence type="ECO:0000256" key="2">
    <source>
        <dbReference type="ARBA" id="ARBA00022525"/>
    </source>
</evidence>
<feature type="signal peptide" evidence="8">
    <location>
        <begin position="1"/>
        <end position="20"/>
    </location>
</feature>
<sequence length="305" mass="31764">MRASLVLVLVFALAGCGAAAAPPAATVREPGCRPAEDAASFGAGSVRVCPVGEDRRYALYEPRALGREPVPLIVALHGVGGPQATPAGTAQASRLGALADAESVAVAYADGNGTWSHADDAYFSALFDDVARHRAIDPRRVYVIGWSGGGFMVHRIACRLADRVAAVAVLQAPLRGDCRPSAPVSVLQIVGEADPVIPVAGGTLPDGTRAPKLTTAMARWRRLAACDRPTIRSDEGIFNQLADCDGGASVDLIALEGGGHVWYGPDQPAPDNKVDATQEAWRFFAAHPKARGQRTTSDVGGATER</sequence>
<evidence type="ECO:0000256" key="5">
    <source>
        <dbReference type="ARBA" id="ARBA00022801"/>
    </source>
</evidence>
<evidence type="ECO:0000256" key="8">
    <source>
        <dbReference type="SAM" id="SignalP"/>
    </source>
</evidence>
<evidence type="ECO:0000256" key="7">
    <source>
        <dbReference type="ARBA" id="ARBA00023326"/>
    </source>
</evidence>
<proteinExistence type="predicted"/>
<evidence type="ECO:0000256" key="1">
    <source>
        <dbReference type="ARBA" id="ARBA00004613"/>
    </source>
</evidence>